<dbReference type="RefSeq" id="WP_165192197.1">
    <property type="nucleotide sequence ID" value="NZ_CP106738.1"/>
</dbReference>
<reference evidence="2" key="1">
    <citation type="submission" date="2022-10" db="EMBL/GenBank/DDBJ databases">
        <title>Roseovarius pelagicus sp. nov., isolated from Arctic seawater.</title>
        <authorList>
            <person name="Hong Y.W."/>
            <person name="Hwang C.Y."/>
        </authorList>
    </citation>
    <scope>NUCLEOTIDE SEQUENCE</scope>
    <source>
        <strain evidence="2">HL-MP18</strain>
    </source>
</reference>
<accession>A0ABY6DC05</accession>
<dbReference type="Proteomes" id="UP001064087">
    <property type="component" value="Chromosome"/>
</dbReference>
<feature type="transmembrane region" description="Helical" evidence="1">
    <location>
        <begin position="59"/>
        <end position="76"/>
    </location>
</feature>
<organism evidence="2 3">
    <name type="scientific">Roseovarius pelagicus</name>
    <dbReference type="NCBI Taxonomy" id="2980108"/>
    <lineage>
        <taxon>Bacteria</taxon>
        <taxon>Pseudomonadati</taxon>
        <taxon>Pseudomonadota</taxon>
        <taxon>Alphaproteobacteria</taxon>
        <taxon>Rhodobacterales</taxon>
        <taxon>Roseobacteraceae</taxon>
        <taxon>Roseovarius</taxon>
    </lineage>
</organism>
<sequence>MATQISGGNIVKNSICVLGCVLFLAATPAVSGSLSDPIVTSEVVAEAAVQSSNGDVQGMIALLTVALILGAAMGAGG</sequence>
<proteinExistence type="predicted"/>
<evidence type="ECO:0000313" key="3">
    <source>
        <dbReference type="Proteomes" id="UP001064087"/>
    </source>
</evidence>
<gene>
    <name evidence="2" type="ORF">N7U68_03090</name>
</gene>
<evidence type="ECO:0000256" key="1">
    <source>
        <dbReference type="SAM" id="Phobius"/>
    </source>
</evidence>
<keyword evidence="1" id="KW-1133">Transmembrane helix</keyword>
<dbReference type="EMBL" id="CP106738">
    <property type="protein sequence ID" value="UXX83671.1"/>
    <property type="molecule type" value="Genomic_DNA"/>
</dbReference>
<evidence type="ECO:0000313" key="2">
    <source>
        <dbReference type="EMBL" id="UXX83671.1"/>
    </source>
</evidence>
<keyword evidence="1" id="KW-0812">Transmembrane</keyword>
<keyword evidence="3" id="KW-1185">Reference proteome</keyword>
<protein>
    <submittedName>
        <fullName evidence="2">Uncharacterized protein</fullName>
    </submittedName>
</protein>
<keyword evidence="1" id="KW-0472">Membrane</keyword>
<name>A0ABY6DC05_9RHOB</name>